<evidence type="ECO:0000313" key="7">
    <source>
        <dbReference type="Proteomes" id="UP000094622"/>
    </source>
</evidence>
<dbReference type="EMBL" id="MCRJ01000099">
    <property type="protein sequence ID" value="ODN69292.1"/>
    <property type="molecule type" value="Genomic_DNA"/>
</dbReference>
<dbReference type="Proteomes" id="UP000094622">
    <property type="component" value="Unassembled WGS sequence"/>
</dbReference>
<feature type="domain" description="CoA-binding" evidence="5">
    <location>
        <begin position="9"/>
        <end position="103"/>
    </location>
</feature>
<dbReference type="Pfam" id="PF13607">
    <property type="entry name" value="Succ_CoA_lig"/>
    <property type="match status" value="1"/>
</dbReference>
<dbReference type="SUPFAM" id="SSF52210">
    <property type="entry name" value="Succinyl-CoA synthetase domains"/>
    <property type="match status" value="1"/>
</dbReference>
<evidence type="ECO:0000256" key="1">
    <source>
        <dbReference type="ARBA" id="ARBA00022532"/>
    </source>
</evidence>
<comment type="caution">
    <text evidence="6">The sequence shown here is derived from an EMBL/GenBank/DDBJ whole genome shotgun (WGS) entry which is preliminary data.</text>
</comment>
<reference evidence="6 7" key="1">
    <citation type="submission" date="2016-07" db="EMBL/GenBank/DDBJ databases">
        <title>Draft Genome Sequence of Methylobrevis pamukkalensis PK2.</title>
        <authorList>
            <person name="Vasilenko O.V."/>
            <person name="Doronina N.V."/>
            <person name="Shmareva M.N."/>
            <person name="Tarlachkov S.V."/>
            <person name="Mustakhimov I."/>
            <person name="Trotsenko Y.A."/>
        </authorList>
    </citation>
    <scope>NUCLEOTIDE SEQUENCE [LARGE SCALE GENOMIC DNA]</scope>
    <source>
        <strain evidence="6 7">PK2</strain>
    </source>
</reference>
<protein>
    <submittedName>
        <fullName evidence="6">Succinyl-CoA synthetase subunit alpha</fullName>
    </submittedName>
</protein>
<dbReference type="Pfam" id="PF13380">
    <property type="entry name" value="CoA_binding_2"/>
    <property type="match status" value="1"/>
</dbReference>
<keyword evidence="1" id="KW-0816">Tricarboxylic acid cycle</keyword>
<name>A0A1E3GZ32_9HYPH</name>
<dbReference type="SUPFAM" id="SSF51735">
    <property type="entry name" value="NAD(P)-binding Rossmann-fold domains"/>
    <property type="match status" value="1"/>
</dbReference>
<dbReference type="InterPro" id="IPR016102">
    <property type="entry name" value="Succinyl-CoA_synth-like"/>
</dbReference>
<dbReference type="SMART" id="SM00881">
    <property type="entry name" value="CoA_binding"/>
    <property type="match status" value="1"/>
</dbReference>
<dbReference type="PANTHER" id="PTHR43334">
    <property type="entry name" value="ACETATE--COA LIGASE [ADP-FORMING]"/>
    <property type="match status" value="1"/>
</dbReference>
<keyword evidence="4" id="KW-0067">ATP-binding</keyword>
<dbReference type="AlphaFoldDB" id="A0A1E3GZ32"/>
<dbReference type="Gene3D" id="3.40.50.261">
    <property type="entry name" value="Succinyl-CoA synthetase domains"/>
    <property type="match status" value="1"/>
</dbReference>
<dbReference type="InterPro" id="IPR051538">
    <property type="entry name" value="Acyl-CoA_Synth/Transferase"/>
</dbReference>
<organism evidence="6 7">
    <name type="scientific">Methylobrevis pamukkalensis</name>
    <dbReference type="NCBI Taxonomy" id="1439726"/>
    <lineage>
        <taxon>Bacteria</taxon>
        <taxon>Pseudomonadati</taxon>
        <taxon>Pseudomonadota</taxon>
        <taxon>Alphaproteobacteria</taxon>
        <taxon>Hyphomicrobiales</taxon>
        <taxon>Pleomorphomonadaceae</taxon>
        <taxon>Methylobrevis</taxon>
    </lineage>
</organism>
<dbReference type="PANTHER" id="PTHR43334:SF1">
    <property type="entry name" value="3-HYDROXYPROPIONATE--COA LIGASE [ADP-FORMING]"/>
    <property type="match status" value="1"/>
</dbReference>
<proteinExistence type="predicted"/>
<evidence type="ECO:0000259" key="5">
    <source>
        <dbReference type="SMART" id="SM00881"/>
    </source>
</evidence>
<accession>A0A1E3GZ32</accession>
<keyword evidence="7" id="KW-1185">Reference proteome</keyword>
<dbReference type="Gene3D" id="3.40.50.720">
    <property type="entry name" value="NAD(P)-binding Rossmann-like Domain"/>
    <property type="match status" value="1"/>
</dbReference>
<dbReference type="InterPro" id="IPR003781">
    <property type="entry name" value="CoA-bd"/>
</dbReference>
<evidence type="ECO:0000256" key="4">
    <source>
        <dbReference type="ARBA" id="ARBA00022840"/>
    </source>
</evidence>
<keyword evidence="3" id="KW-0547">Nucleotide-binding</keyword>
<gene>
    <name evidence="6" type="ORF">A6302_03412</name>
</gene>
<dbReference type="InterPro" id="IPR036291">
    <property type="entry name" value="NAD(P)-bd_dom_sf"/>
</dbReference>
<dbReference type="InterPro" id="IPR032875">
    <property type="entry name" value="Succ_CoA_lig_flav_dom"/>
</dbReference>
<evidence type="ECO:0000313" key="6">
    <source>
        <dbReference type="EMBL" id="ODN69292.1"/>
    </source>
</evidence>
<sequence>MPIGRIDVFFQPKSVALIGASTRPGSVGHVIARNLGAGSRSKVMLVNPKGGEIDGLPLHASVDALPADPDLGVVAVPPAAVPGVIEALGRRGARGAVVITAGLGKGEGSQGAAMLEAARRHGMRIVGPNCIGVSVPAAGLDASFAQRPGHPGDLALISQSGAMMTSVLDWAEDNGVGFSGLVSIGDAADVGFATCSTISRSTTAPGRSCSTWRRSATRAVSCRRRGRRRG</sequence>
<evidence type="ECO:0000256" key="2">
    <source>
        <dbReference type="ARBA" id="ARBA00022598"/>
    </source>
</evidence>
<dbReference type="GO" id="GO:0006099">
    <property type="term" value="P:tricarboxylic acid cycle"/>
    <property type="evidence" value="ECO:0007669"/>
    <property type="project" value="UniProtKB-KW"/>
</dbReference>
<dbReference type="GO" id="GO:0005524">
    <property type="term" value="F:ATP binding"/>
    <property type="evidence" value="ECO:0007669"/>
    <property type="project" value="UniProtKB-KW"/>
</dbReference>
<dbReference type="GO" id="GO:0016874">
    <property type="term" value="F:ligase activity"/>
    <property type="evidence" value="ECO:0007669"/>
    <property type="project" value="UniProtKB-KW"/>
</dbReference>
<keyword evidence="2" id="KW-0436">Ligase</keyword>
<evidence type="ECO:0000256" key="3">
    <source>
        <dbReference type="ARBA" id="ARBA00022741"/>
    </source>
</evidence>